<protein>
    <submittedName>
        <fullName evidence="4">IS630 family transposase</fullName>
    </submittedName>
</protein>
<feature type="domain" description="Transposase Synechocystis PCC 6803" evidence="2">
    <location>
        <begin position="3"/>
        <end position="113"/>
    </location>
</feature>
<dbReference type="InterPro" id="IPR009057">
    <property type="entry name" value="Homeodomain-like_sf"/>
</dbReference>
<dbReference type="PANTHER" id="PTHR46564:SF1">
    <property type="entry name" value="TRANSPOSASE"/>
    <property type="match status" value="1"/>
</dbReference>
<dbReference type="Pfam" id="PF13358">
    <property type="entry name" value="DDE_3"/>
    <property type="match status" value="1"/>
</dbReference>
<evidence type="ECO:0000259" key="2">
    <source>
        <dbReference type="Pfam" id="PF01710"/>
    </source>
</evidence>
<feature type="compositionally biased region" description="Basic and acidic residues" evidence="1">
    <location>
        <begin position="114"/>
        <end position="130"/>
    </location>
</feature>
<dbReference type="SUPFAM" id="SSF46689">
    <property type="entry name" value="Homeodomain-like"/>
    <property type="match status" value="1"/>
</dbReference>
<accession>A0ABU5F4T4</accession>
<feature type="domain" description="Tc1-like transposase DDE" evidence="3">
    <location>
        <begin position="142"/>
        <end position="273"/>
    </location>
</feature>
<name>A0ABU5F4T4_9BACT</name>
<evidence type="ECO:0000259" key="3">
    <source>
        <dbReference type="Pfam" id="PF13358"/>
    </source>
</evidence>
<dbReference type="Proteomes" id="UP001272242">
    <property type="component" value="Unassembled WGS sequence"/>
</dbReference>
<sequence length="319" mass="35444">MNALSMDLRKRVLEDCDAGMGTTAVAERYKVSASWVRRLKQRRREDGRIEPGSCRNNRVPQLDTPAERIREVIAATPDMTLEELKVKLGVAVALGTLWRAVAKLGLTVKKKSPRASEQDRPDVKQKRADWEATQPALDPDKVVFIDETWASTNMTRRYGRSPRGERLVCPVPHGHWKTTTFVAALRADGLTAPMVIDGAMTGDLFVAYVKQILVTTLRPGDVVVMDNLIGHKRVAAKQAIEAAGGQVLYLPPYSPDLNPIELAFSKLKGLLRAAGKRTIDGLWDFLGKAVDAFTPDECRRYIRHCGYGINTATLNLKRD</sequence>
<keyword evidence="5" id="KW-1185">Reference proteome</keyword>
<reference evidence="5" key="1">
    <citation type="journal article" date="2023" name="Mar. Drugs">
        <title>Gemmata algarum, a Novel Planctomycete Isolated from an Algal Mat, Displays Antimicrobial Activity.</title>
        <authorList>
            <person name="Kumar G."/>
            <person name="Kallscheuer N."/>
            <person name="Kashif M."/>
            <person name="Ahamad S."/>
            <person name="Jagadeeshwari U."/>
            <person name="Pannikurungottu S."/>
            <person name="Haufschild T."/>
            <person name="Kabuu M."/>
            <person name="Sasikala C."/>
            <person name="Jogler C."/>
            <person name="Ramana C."/>
        </authorList>
    </citation>
    <scope>NUCLEOTIDE SEQUENCE [LARGE SCALE GENOMIC DNA]</scope>
    <source>
        <strain evidence="5">JC673</strain>
    </source>
</reference>
<evidence type="ECO:0000313" key="4">
    <source>
        <dbReference type="EMBL" id="MDY3561238.1"/>
    </source>
</evidence>
<dbReference type="EMBL" id="JAXBLV010000190">
    <property type="protein sequence ID" value="MDY3561238.1"/>
    <property type="molecule type" value="Genomic_DNA"/>
</dbReference>
<dbReference type="Pfam" id="PF01710">
    <property type="entry name" value="HTH_Tnp_IS630"/>
    <property type="match status" value="1"/>
</dbReference>
<organism evidence="4 5">
    <name type="scientific">Gemmata algarum</name>
    <dbReference type="NCBI Taxonomy" id="2975278"/>
    <lineage>
        <taxon>Bacteria</taxon>
        <taxon>Pseudomonadati</taxon>
        <taxon>Planctomycetota</taxon>
        <taxon>Planctomycetia</taxon>
        <taxon>Gemmatales</taxon>
        <taxon>Gemmataceae</taxon>
        <taxon>Gemmata</taxon>
    </lineage>
</organism>
<evidence type="ECO:0000313" key="5">
    <source>
        <dbReference type="Proteomes" id="UP001272242"/>
    </source>
</evidence>
<comment type="caution">
    <text evidence="4">The sequence shown here is derived from an EMBL/GenBank/DDBJ whole genome shotgun (WGS) entry which is preliminary data.</text>
</comment>
<dbReference type="Gene3D" id="3.30.420.10">
    <property type="entry name" value="Ribonuclease H-like superfamily/Ribonuclease H"/>
    <property type="match status" value="1"/>
</dbReference>
<dbReference type="RefSeq" id="WP_320687685.1">
    <property type="nucleotide sequence ID" value="NZ_JAXBLV010000190.1"/>
</dbReference>
<gene>
    <name evidence="4" type="ORF">R5W23_002513</name>
</gene>
<dbReference type="NCBIfam" id="NF033545">
    <property type="entry name" value="transpos_IS630"/>
    <property type="match status" value="1"/>
</dbReference>
<evidence type="ECO:0000256" key="1">
    <source>
        <dbReference type="SAM" id="MobiDB-lite"/>
    </source>
</evidence>
<proteinExistence type="predicted"/>
<dbReference type="InterPro" id="IPR047655">
    <property type="entry name" value="Transpos_IS630-like"/>
</dbReference>
<dbReference type="InterPro" id="IPR036397">
    <property type="entry name" value="RNaseH_sf"/>
</dbReference>
<dbReference type="InterPro" id="IPR002622">
    <property type="entry name" value="Transposase_14"/>
</dbReference>
<feature type="region of interest" description="Disordered" evidence="1">
    <location>
        <begin position="109"/>
        <end position="130"/>
    </location>
</feature>
<dbReference type="PANTHER" id="PTHR46564">
    <property type="entry name" value="TRANSPOSASE"/>
    <property type="match status" value="1"/>
</dbReference>
<dbReference type="InterPro" id="IPR038717">
    <property type="entry name" value="Tc1-like_DDE_dom"/>
</dbReference>